<dbReference type="AlphaFoldDB" id="A0A401GAQ2"/>
<evidence type="ECO:0000313" key="2">
    <source>
        <dbReference type="EMBL" id="GBE79223.1"/>
    </source>
</evidence>
<reference evidence="2 3" key="1">
    <citation type="journal article" date="2018" name="Sci. Rep.">
        <title>Genome sequence of the cauliflower mushroom Sparassis crispa (Hanabiratake) and its association with beneficial usage.</title>
        <authorList>
            <person name="Kiyama R."/>
            <person name="Furutani Y."/>
            <person name="Kawaguchi K."/>
            <person name="Nakanishi T."/>
        </authorList>
    </citation>
    <scope>NUCLEOTIDE SEQUENCE [LARGE SCALE GENOMIC DNA]</scope>
</reference>
<gene>
    <name evidence="2" type="ORF">SCP_0204200</name>
</gene>
<keyword evidence="3" id="KW-1185">Reference proteome</keyword>
<protein>
    <submittedName>
        <fullName evidence="2">Uncharacterized protein</fullName>
    </submittedName>
</protein>
<dbReference type="EMBL" id="BFAD01000002">
    <property type="protein sequence ID" value="GBE79223.1"/>
    <property type="molecule type" value="Genomic_DNA"/>
</dbReference>
<dbReference type="RefSeq" id="XP_027610136.1">
    <property type="nucleotide sequence ID" value="XM_027754335.1"/>
</dbReference>
<proteinExistence type="predicted"/>
<organism evidence="2 3">
    <name type="scientific">Sparassis crispa</name>
    <dbReference type="NCBI Taxonomy" id="139825"/>
    <lineage>
        <taxon>Eukaryota</taxon>
        <taxon>Fungi</taxon>
        <taxon>Dikarya</taxon>
        <taxon>Basidiomycota</taxon>
        <taxon>Agaricomycotina</taxon>
        <taxon>Agaricomycetes</taxon>
        <taxon>Polyporales</taxon>
        <taxon>Sparassidaceae</taxon>
        <taxon>Sparassis</taxon>
    </lineage>
</organism>
<dbReference type="GeneID" id="38776140"/>
<comment type="caution">
    <text evidence="2">The sequence shown here is derived from an EMBL/GenBank/DDBJ whole genome shotgun (WGS) entry which is preliminary data.</text>
</comment>
<accession>A0A401GAQ2</accession>
<feature type="region of interest" description="Disordered" evidence="1">
    <location>
        <begin position="130"/>
        <end position="157"/>
    </location>
</feature>
<sequence>MSKVQQTRQLIDEVQPQERCKIEQVRPEFFHDLTNKLNTLWDGLRSIEEGILTYRESYKENDEVEVVSHRKALKKALKDCLRDANSAYMDLLQTTNAAKDVDREADSRPWKPTNFALYYPAAGGEPVKSLWMRPPLHTENPEEDEEHEQSSTPGQWV</sequence>
<evidence type="ECO:0000256" key="1">
    <source>
        <dbReference type="SAM" id="MobiDB-lite"/>
    </source>
</evidence>
<name>A0A401GAQ2_9APHY</name>
<evidence type="ECO:0000313" key="3">
    <source>
        <dbReference type="Proteomes" id="UP000287166"/>
    </source>
</evidence>
<dbReference type="Proteomes" id="UP000287166">
    <property type="component" value="Unassembled WGS sequence"/>
</dbReference>
<dbReference type="InParanoid" id="A0A401GAQ2"/>